<name>A0A919IXU2_9ACTN</name>
<proteinExistence type="predicted"/>
<gene>
    <name evidence="2" type="ORF">Afe05nite_26800</name>
</gene>
<dbReference type="Proteomes" id="UP000598174">
    <property type="component" value="Unassembled WGS sequence"/>
</dbReference>
<feature type="compositionally biased region" description="Low complexity" evidence="1">
    <location>
        <begin position="9"/>
        <end position="21"/>
    </location>
</feature>
<evidence type="ECO:0000313" key="2">
    <source>
        <dbReference type="EMBL" id="GIE10840.1"/>
    </source>
</evidence>
<dbReference type="AlphaFoldDB" id="A0A919IXU2"/>
<dbReference type="EMBL" id="BOMM01000020">
    <property type="protein sequence ID" value="GIE10840.1"/>
    <property type="molecule type" value="Genomic_DNA"/>
</dbReference>
<comment type="caution">
    <text evidence="2">The sequence shown here is derived from an EMBL/GenBank/DDBJ whole genome shotgun (WGS) entry which is preliminary data.</text>
</comment>
<sequence length="125" mass="13434">MPSAPSPPIRRSAAGGRRPAPLWASSPGRRRQGKTFHLRVLCQATGGSTSIMRPSRGDLEHTRDASRLWQRGRRRFAARKRHGASGARLVCFGGAGFTAGLVAAADQDDSVVLVGLDDLYRRGGQ</sequence>
<feature type="region of interest" description="Disordered" evidence="1">
    <location>
        <begin position="1"/>
        <end position="31"/>
    </location>
</feature>
<organism evidence="2 3">
    <name type="scientific">Paractinoplanes ferrugineus</name>
    <dbReference type="NCBI Taxonomy" id="113564"/>
    <lineage>
        <taxon>Bacteria</taxon>
        <taxon>Bacillati</taxon>
        <taxon>Actinomycetota</taxon>
        <taxon>Actinomycetes</taxon>
        <taxon>Micromonosporales</taxon>
        <taxon>Micromonosporaceae</taxon>
        <taxon>Paractinoplanes</taxon>
    </lineage>
</organism>
<evidence type="ECO:0000313" key="3">
    <source>
        <dbReference type="Proteomes" id="UP000598174"/>
    </source>
</evidence>
<reference evidence="2" key="1">
    <citation type="submission" date="2021-01" db="EMBL/GenBank/DDBJ databases">
        <title>Whole genome shotgun sequence of Actinoplanes ferrugineus NBRC 15555.</title>
        <authorList>
            <person name="Komaki H."/>
            <person name="Tamura T."/>
        </authorList>
    </citation>
    <scope>NUCLEOTIDE SEQUENCE</scope>
    <source>
        <strain evidence="2">NBRC 15555</strain>
    </source>
</reference>
<protein>
    <submittedName>
        <fullName evidence="2">Uncharacterized protein</fullName>
    </submittedName>
</protein>
<keyword evidence="3" id="KW-1185">Reference proteome</keyword>
<evidence type="ECO:0000256" key="1">
    <source>
        <dbReference type="SAM" id="MobiDB-lite"/>
    </source>
</evidence>
<accession>A0A919IXU2</accession>